<dbReference type="WBParaSite" id="HPLM_0000704701-mRNA-1">
    <property type="protein sequence ID" value="HPLM_0000704701-mRNA-1"/>
    <property type="gene ID" value="HPLM_0000704701"/>
</dbReference>
<evidence type="ECO:0000313" key="1">
    <source>
        <dbReference type="EMBL" id="VDO30761.1"/>
    </source>
</evidence>
<keyword evidence="2" id="KW-1185">Reference proteome</keyword>
<reference evidence="1 2" key="2">
    <citation type="submission" date="2018-11" db="EMBL/GenBank/DDBJ databases">
        <authorList>
            <consortium name="Pathogen Informatics"/>
        </authorList>
    </citation>
    <scope>NUCLEOTIDE SEQUENCE [LARGE SCALE GENOMIC DNA]</scope>
    <source>
        <strain evidence="1 2">MHpl1</strain>
    </source>
</reference>
<sequence>MSLLILALVAFAYAAPPIVPEVPEEEEAQAKPLYLAGCKDGVNNVIKVADIKDPKLAIHAKDVVIHTYFDDGKPSCYYGRAYVSLPGKLKIVKGSVVVDKEVKDLKKAVAKLTVKKNSWFIGTVCQDGVSQKYQVPANVCSHNIYPEIGDDFIKMLSTPGTYNFEEITKKAKVSNVISLPSISSSLKTFVVNGDWQAQIALVLGKQKIANVKVPSNGDWVYVY</sequence>
<name>A0A0N4W9Q7_HAEPC</name>
<dbReference type="OMA" id="SHNIYPE"/>
<reference evidence="3" key="1">
    <citation type="submission" date="2017-02" db="UniProtKB">
        <authorList>
            <consortium name="WormBaseParasite"/>
        </authorList>
    </citation>
    <scope>IDENTIFICATION</scope>
</reference>
<dbReference type="Proteomes" id="UP000268014">
    <property type="component" value="Unassembled WGS sequence"/>
</dbReference>
<evidence type="ECO:0000313" key="3">
    <source>
        <dbReference type="WBParaSite" id="HPLM_0000704701-mRNA-1"/>
    </source>
</evidence>
<organism evidence="3">
    <name type="scientific">Haemonchus placei</name>
    <name type="common">Barber's pole worm</name>
    <dbReference type="NCBI Taxonomy" id="6290"/>
    <lineage>
        <taxon>Eukaryota</taxon>
        <taxon>Metazoa</taxon>
        <taxon>Ecdysozoa</taxon>
        <taxon>Nematoda</taxon>
        <taxon>Chromadorea</taxon>
        <taxon>Rhabditida</taxon>
        <taxon>Rhabditina</taxon>
        <taxon>Rhabditomorpha</taxon>
        <taxon>Strongyloidea</taxon>
        <taxon>Trichostrongylidae</taxon>
        <taxon>Haemonchus</taxon>
    </lineage>
</organism>
<accession>A0A0N4W9Q7</accession>
<proteinExistence type="predicted"/>
<gene>
    <name evidence="1" type="ORF">HPLM_LOCUS7039</name>
</gene>
<evidence type="ECO:0000313" key="2">
    <source>
        <dbReference type="Proteomes" id="UP000268014"/>
    </source>
</evidence>
<protein>
    <submittedName>
        <fullName evidence="3">FTP domain-containing protein</fullName>
    </submittedName>
</protein>
<dbReference type="EMBL" id="UZAF01016590">
    <property type="protein sequence ID" value="VDO30761.1"/>
    <property type="molecule type" value="Genomic_DNA"/>
</dbReference>
<dbReference type="STRING" id="6290.A0A0N4W9Q7"/>
<dbReference type="OrthoDB" id="5836370at2759"/>
<dbReference type="AlphaFoldDB" id="A0A0N4W9Q7"/>